<evidence type="ECO:0008006" key="3">
    <source>
        <dbReference type="Google" id="ProtNLM"/>
    </source>
</evidence>
<gene>
    <name evidence="1" type="ORF">NEJAP_0258</name>
</gene>
<sequence length="297" mass="33168">MPDICIVSDGKPGHLNQSLGLLEALQRQRGDISYSLSAPQSWWALSWLVIRHFFNRHSLPHAKVIIAAGHRTHLTMLVYGWVLGAKKVLLMKPSLPLRYFDLCLIPEHDQPAEQPNVIETWGVLNRIVPAQKKAGTGLLLIGGPSKHFSWDEPSVLDQLSSLLSKYPQLDWTLTTSRRTPSSFVTQLQTRKLNIKLIPHEETGLDWLPSELAVTEHCWVTEDSVSMVYEALTAGCDVGLITLASHGEGRLHHGLARLRASNRVSSLQQPLLLDKKIVLTPFAEAQRCAALILKKGWL</sequence>
<dbReference type="EMBL" id="AP014546">
    <property type="protein sequence ID" value="BBB28216.1"/>
    <property type="molecule type" value="Genomic_DNA"/>
</dbReference>
<accession>A0A7R6SUD2</accession>
<name>A0A7R6SUD2_9GAMM</name>
<dbReference type="Pfam" id="PF06258">
    <property type="entry name" value="Mito_fiss_Elm1"/>
    <property type="match status" value="1"/>
</dbReference>
<reference evidence="1 2" key="1">
    <citation type="journal article" date="2008" name="Int. J. Syst. Evol. Microbiol.">
        <title>Neptunomonas japonica sp. nov., an Osedax japonicus symbiont-like bacterium isolated from sediment adjacent to sperm whale carcasses off Kagoshima, Japan.</title>
        <authorList>
            <person name="Miyazaki M."/>
            <person name="Nogi Y."/>
            <person name="Fujiwara Y."/>
            <person name="Kawato M."/>
            <person name="Kubokawa K."/>
            <person name="Horikoshi K."/>
        </authorList>
    </citation>
    <scope>NUCLEOTIDE SEQUENCE [LARGE SCALE GENOMIC DNA]</scope>
    <source>
        <strain evidence="1 2">JAMM 1380</strain>
    </source>
</reference>
<organism evidence="1 2">
    <name type="scientific">Neptunomonas japonica JAMM 1380</name>
    <dbReference type="NCBI Taxonomy" id="1441457"/>
    <lineage>
        <taxon>Bacteria</taxon>
        <taxon>Pseudomonadati</taxon>
        <taxon>Pseudomonadota</taxon>
        <taxon>Gammaproteobacteria</taxon>
        <taxon>Oceanospirillales</taxon>
        <taxon>Oceanospirillaceae</taxon>
        <taxon>Neptunomonas</taxon>
    </lineage>
</organism>
<proteinExistence type="predicted"/>
<protein>
    <recommendedName>
        <fullName evidence="3">Nucleoside-diphosphate sugar epimerase</fullName>
    </recommendedName>
</protein>
<dbReference type="AlphaFoldDB" id="A0A7R6SUD2"/>
<dbReference type="KEGG" id="njp:NEJAP_0258"/>
<evidence type="ECO:0000313" key="1">
    <source>
        <dbReference type="EMBL" id="BBB28216.1"/>
    </source>
</evidence>
<dbReference type="InterPro" id="IPR009367">
    <property type="entry name" value="Elm1-like"/>
</dbReference>
<dbReference type="RefSeq" id="WP_236591021.1">
    <property type="nucleotide sequence ID" value="NZ_AP014546.1"/>
</dbReference>
<evidence type="ECO:0000313" key="2">
    <source>
        <dbReference type="Proteomes" id="UP000595332"/>
    </source>
</evidence>
<dbReference type="Proteomes" id="UP000595332">
    <property type="component" value="Chromosome"/>
</dbReference>
<keyword evidence="2" id="KW-1185">Reference proteome</keyword>